<keyword evidence="3" id="KW-1185">Reference proteome</keyword>
<reference evidence="2 3" key="1">
    <citation type="submission" date="2019-08" db="EMBL/GenBank/DDBJ databases">
        <authorList>
            <person name="Lei W."/>
        </authorList>
    </citation>
    <scope>NUCLEOTIDE SEQUENCE [LARGE SCALE GENOMIC DNA]</scope>
    <source>
        <strain evidence="2 3">CCUG 58627</strain>
    </source>
</reference>
<keyword evidence="1" id="KW-0472">Membrane</keyword>
<keyword evidence="1" id="KW-0812">Transmembrane</keyword>
<dbReference type="InterPro" id="IPR021414">
    <property type="entry name" value="DUF3054"/>
</dbReference>
<keyword evidence="1" id="KW-1133">Transmembrane helix</keyword>
<dbReference type="RefSeq" id="WP_146324077.1">
    <property type="nucleotide sequence ID" value="NZ_BAABLR010000024.1"/>
</dbReference>
<evidence type="ECO:0000313" key="2">
    <source>
        <dbReference type="EMBL" id="TWT26633.1"/>
    </source>
</evidence>
<comment type="caution">
    <text evidence="2">The sequence shown here is derived from an EMBL/GenBank/DDBJ whole genome shotgun (WGS) entry which is preliminary data.</text>
</comment>
<feature type="transmembrane region" description="Helical" evidence="1">
    <location>
        <begin position="83"/>
        <end position="104"/>
    </location>
</feature>
<accession>A0A5C5UM22</accession>
<dbReference type="OrthoDB" id="3698172at2"/>
<feature type="transmembrane region" description="Helical" evidence="1">
    <location>
        <begin position="58"/>
        <end position="77"/>
    </location>
</feature>
<dbReference type="Proteomes" id="UP000320791">
    <property type="component" value="Unassembled WGS sequence"/>
</dbReference>
<protein>
    <submittedName>
        <fullName evidence="2">DUF3054 domain-containing protein</fullName>
    </submittedName>
</protein>
<evidence type="ECO:0000256" key="1">
    <source>
        <dbReference type="SAM" id="Phobius"/>
    </source>
</evidence>
<name>A0A5C5UM22_9CORY</name>
<dbReference type="AlphaFoldDB" id="A0A5C5UM22"/>
<dbReference type="Pfam" id="PF11255">
    <property type="entry name" value="DUF3054"/>
    <property type="match status" value="1"/>
</dbReference>
<organism evidence="2 3">
    <name type="scientific">Corynebacterium canis</name>
    <dbReference type="NCBI Taxonomy" id="679663"/>
    <lineage>
        <taxon>Bacteria</taxon>
        <taxon>Bacillati</taxon>
        <taxon>Actinomycetota</taxon>
        <taxon>Actinomycetes</taxon>
        <taxon>Mycobacteriales</taxon>
        <taxon>Corynebacteriaceae</taxon>
        <taxon>Corynebacterium</taxon>
    </lineage>
</organism>
<feature type="transmembrane region" description="Helical" evidence="1">
    <location>
        <begin position="29"/>
        <end position="51"/>
    </location>
</feature>
<dbReference type="EMBL" id="VOHM01000008">
    <property type="protein sequence ID" value="TWT26633.1"/>
    <property type="molecule type" value="Genomic_DNA"/>
</dbReference>
<proteinExistence type="predicted"/>
<sequence length="112" mass="12433">MTLALDLLAIAIFGLLARAAHQTPDMPFTFLGWLDTTWPFALGVLLAHALLRVASLRRAVVVWLTTVIVGLGIWGIRHQAFPHWSFIIVASSMSALLLFGWRGIAKLMRRAK</sequence>
<gene>
    <name evidence="2" type="ORF">FRX94_05240</name>
</gene>
<evidence type="ECO:0000313" key="3">
    <source>
        <dbReference type="Proteomes" id="UP000320791"/>
    </source>
</evidence>